<sequence length="119" mass="14058">MISLHQWGFIFDEKEFYWNQNESLLTRLESERSPSQMRKEDFLPIGGEDLNEDPSFIWNNLSLLIDCFFKLYILILEDSYSFLCTHLSRRPEKVSRISMDNGVGSDVFFLDATYLNICL</sequence>
<gene>
    <name evidence="1" type="ORF">PVAP13_9NG035600</name>
</gene>
<dbReference type="Proteomes" id="UP000823388">
    <property type="component" value="Chromosome 9N"/>
</dbReference>
<organism evidence="1 2">
    <name type="scientific">Panicum virgatum</name>
    <name type="common">Blackwell switchgrass</name>
    <dbReference type="NCBI Taxonomy" id="38727"/>
    <lineage>
        <taxon>Eukaryota</taxon>
        <taxon>Viridiplantae</taxon>
        <taxon>Streptophyta</taxon>
        <taxon>Embryophyta</taxon>
        <taxon>Tracheophyta</taxon>
        <taxon>Spermatophyta</taxon>
        <taxon>Magnoliopsida</taxon>
        <taxon>Liliopsida</taxon>
        <taxon>Poales</taxon>
        <taxon>Poaceae</taxon>
        <taxon>PACMAD clade</taxon>
        <taxon>Panicoideae</taxon>
        <taxon>Panicodae</taxon>
        <taxon>Paniceae</taxon>
        <taxon>Panicinae</taxon>
        <taxon>Panicum</taxon>
        <taxon>Panicum sect. Hiantes</taxon>
    </lineage>
</organism>
<comment type="caution">
    <text evidence="1">The sequence shown here is derived from an EMBL/GenBank/DDBJ whole genome shotgun (WGS) entry which is preliminary data.</text>
</comment>
<accession>A0A8T0MCF0</accession>
<dbReference type="EMBL" id="CM029054">
    <property type="protein sequence ID" value="KAG2534218.1"/>
    <property type="molecule type" value="Genomic_DNA"/>
</dbReference>
<name>A0A8T0MCF0_PANVG</name>
<proteinExistence type="predicted"/>
<evidence type="ECO:0000313" key="1">
    <source>
        <dbReference type="EMBL" id="KAG2534218.1"/>
    </source>
</evidence>
<protein>
    <submittedName>
        <fullName evidence="1">Uncharacterized protein</fullName>
    </submittedName>
</protein>
<dbReference type="AlphaFoldDB" id="A0A8T0MCF0"/>
<keyword evidence="2" id="KW-1185">Reference proteome</keyword>
<reference evidence="1" key="1">
    <citation type="submission" date="2020-05" db="EMBL/GenBank/DDBJ databases">
        <title>WGS assembly of Panicum virgatum.</title>
        <authorList>
            <person name="Lovell J.T."/>
            <person name="Jenkins J."/>
            <person name="Shu S."/>
            <person name="Juenger T.E."/>
            <person name="Schmutz J."/>
        </authorList>
    </citation>
    <scope>NUCLEOTIDE SEQUENCE</scope>
    <source>
        <strain evidence="1">AP13</strain>
    </source>
</reference>
<evidence type="ECO:0000313" key="2">
    <source>
        <dbReference type="Proteomes" id="UP000823388"/>
    </source>
</evidence>